<keyword evidence="3" id="KW-1185">Reference proteome</keyword>
<name>A0AAV4EVM5_9GAST</name>
<dbReference type="EMBL" id="BMAT01003913">
    <property type="protein sequence ID" value="GFR64816.1"/>
    <property type="molecule type" value="Genomic_DNA"/>
</dbReference>
<proteinExistence type="predicted"/>
<protein>
    <recommendedName>
        <fullName evidence="4">G-protein coupled receptors family 1 profile domain-containing protein</fullName>
    </recommendedName>
</protein>
<organism evidence="2 3">
    <name type="scientific">Elysia marginata</name>
    <dbReference type="NCBI Taxonomy" id="1093978"/>
    <lineage>
        <taxon>Eukaryota</taxon>
        <taxon>Metazoa</taxon>
        <taxon>Spiralia</taxon>
        <taxon>Lophotrochozoa</taxon>
        <taxon>Mollusca</taxon>
        <taxon>Gastropoda</taxon>
        <taxon>Heterobranchia</taxon>
        <taxon>Euthyneura</taxon>
        <taxon>Panpulmonata</taxon>
        <taxon>Sacoglossa</taxon>
        <taxon>Placobranchoidea</taxon>
        <taxon>Plakobranchidae</taxon>
        <taxon>Elysia</taxon>
    </lineage>
</organism>
<reference evidence="2 3" key="1">
    <citation type="journal article" date="2021" name="Elife">
        <title>Chloroplast acquisition without the gene transfer in kleptoplastic sea slugs, Plakobranchus ocellatus.</title>
        <authorList>
            <person name="Maeda T."/>
            <person name="Takahashi S."/>
            <person name="Yoshida T."/>
            <person name="Shimamura S."/>
            <person name="Takaki Y."/>
            <person name="Nagai Y."/>
            <person name="Toyoda A."/>
            <person name="Suzuki Y."/>
            <person name="Arimoto A."/>
            <person name="Ishii H."/>
            <person name="Satoh N."/>
            <person name="Nishiyama T."/>
            <person name="Hasebe M."/>
            <person name="Maruyama T."/>
            <person name="Minagawa J."/>
            <person name="Obokata J."/>
            <person name="Shigenobu S."/>
        </authorList>
    </citation>
    <scope>NUCLEOTIDE SEQUENCE [LARGE SCALE GENOMIC DNA]</scope>
</reference>
<evidence type="ECO:0008006" key="4">
    <source>
        <dbReference type="Google" id="ProtNLM"/>
    </source>
</evidence>
<sequence length="109" mass="11518">MASLFLPDIFRNVTNFTLGLGTEILTAATSPSVTSSGYLSSAVSPDDANTHMGTVRAVEAEENVTTVSAVPASLKTTRLVVQSFLTPIVVTIGLFGNLLNILVLFQVIY</sequence>
<dbReference type="Proteomes" id="UP000762676">
    <property type="component" value="Unassembled WGS sequence"/>
</dbReference>
<feature type="transmembrane region" description="Helical" evidence="1">
    <location>
        <begin position="84"/>
        <end position="108"/>
    </location>
</feature>
<comment type="caution">
    <text evidence="2">The sequence shown here is derived from an EMBL/GenBank/DDBJ whole genome shotgun (WGS) entry which is preliminary data.</text>
</comment>
<keyword evidence="1" id="KW-0472">Membrane</keyword>
<evidence type="ECO:0000313" key="2">
    <source>
        <dbReference type="EMBL" id="GFR64816.1"/>
    </source>
</evidence>
<keyword evidence="1" id="KW-0812">Transmembrane</keyword>
<evidence type="ECO:0000256" key="1">
    <source>
        <dbReference type="SAM" id="Phobius"/>
    </source>
</evidence>
<evidence type="ECO:0000313" key="3">
    <source>
        <dbReference type="Proteomes" id="UP000762676"/>
    </source>
</evidence>
<gene>
    <name evidence="2" type="ORF">ElyMa_001932800</name>
</gene>
<dbReference type="AlphaFoldDB" id="A0AAV4EVM5"/>
<keyword evidence="1" id="KW-1133">Transmembrane helix</keyword>
<accession>A0AAV4EVM5</accession>